<dbReference type="InterPro" id="IPR029045">
    <property type="entry name" value="ClpP/crotonase-like_dom_sf"/>
</dbReference>
<gene>
    <name evidence="1" type="ORF">SAMN02745216_01285</name>
</gene>
<dbReference type="Pfam" id="PF00378">
    <property type="entry name" value="ECH_1"/>
    <property type="match status" value="1"/>
</dbReference>
<protein>
    <submittedName>
        <fullName evidence="1">Enoyl-CoA hydratase/carnithine racemase</fullName>
    </submittedName>
</protein>
<dbReference type="Proteomes" id="UP000183994">
    <property type="component" value="Unassembled WGS sequence"/>
</dbReference>
<dbReference type="InterPro" id="IPR001753">
    <property type="entry name" value="Enoyl-CoA_hydra/iso"/>
</dbReference>
<dbReference type="STRING" id="1121393.SAMN02745216_01285"/>
<dbReference type="OrthoDB" id="7848551at2"/>
<dbReference type="GO" id="GO:0003824">
    <property type="term" value="F:catalytic activity"/>
    <property type="evidence" value="ECO:0007669"/>
    <property type="project" value="UniProtKB-ARBA"/>
</dbReference>
<evidence type="ECO:0000313" key="1">
    <source>
        <dbReference type="EMBL" id="SHJ24332.1"/>
    </source>
</evidence>
<organism evidence="1 2">
    <name type="scientific">Desulfatibacillum alkenivorans DSM 16219</name>
    <dbReference type="NCBI Taxonomy" id="1121393"/>
    <lineage>
        <taxon>Bacteria</taxon>
        <taxon>Pseudomonadati</taxon>
        <taxon>Thermodesulfobacteriota</taxon>
        <taxon>Desulfobacteria</taxon>
        <taxon>Desulfobacterales</taxon>
        <taxon>Desulfatibacillaceae</taxon>
        <taxon>Desulfatibacillum</taxon>
    </lineage>
</organism>
<dbReference type="CDD" id="cd06558">
    <property type="entry name" value="crotonase-like"/>
    <property type="match status" value="1"/>
</dbReference>
<proteinExistence type="predicted"/>
<dbReference type="RefSeq" id="WP_073474270.1">
    <property type="nucleotide sequence ID" value="NZ_FQZU01000005.1"/>
</dbReference>
<dbReference type="Gene3D" id="3.90.226.10">
    <property type="entry name" value="2-enoyl-CoA Hydratase, Chain A, domain 1"/>
    <property type="match status" value="1"/>
</dbReference>
<sequence length="264" mass="29295">MPPQTVIVQEEGPLAVVSFNRPDHKNAMTLDVLREMYELARSFEVRTDINAIIVTGGDHFFSAGMDLSDPGLMAVFDAPLSQKRKLMEYGPRMCQAWEDLDQITIAAMEGFCVGGGVSLASSLDFRVMAKSSYIRVPEIGLAMNMSWATIPRLVHLVGPARTKEIVLFGERINSLNAYEWGFAQRLCADGESMQHARILADKALALPPAPSAMTKQTVNAVARALDRSISHMDADQFVLTMMSKDFEEAMQAFMEKRKPEFKGE</sequence>
<evidence type="ECO:0000313" key="2">
    <source>
        <dbReference type="Proteomes" id="UP000183994"/>
    </source>
</evidence>
<dbReference type="PANTHER" id="PTHR11941:SF54">
    <property type="entry name" value="ENOYL-COA HYDRATASE, MITOCHONDRIAL"/>
    <property type="match status" value="1"/>
</dbReference>
<dbReference type="EMBL" id="FQZU01000005">
    <property type="protein sequence ID" value="SHJ24332.1"/>
    <property type="molecule type" value="Genomic_DNA"/>
</dbReference>
<dbReference type="GO" id="GO:0006635">
    <property type="term" value="P:fatty acid beta-oxidation"/>
    <property type="evidence" value="ECO:0007669"/>
    <property type="project" value="TreeGrafter"/>
</dbReference>
<reference evidence="2" key="1">
    <citation type="submission" date="2016-11" db="EMBL/GenBank/DDBJ databases">
        <authorList>
            <person name="Varghese N."/>
            <person name="Submissions S."/>
        </authorList>
    </citation>
    <scope>NUCLEOTIDE SEQUENCE [LARGE SCALE GENOMIC DNA]</scope>
    <source>
        <strain evidence="2">DSM 16219</strain>
    </source>
</reference>
<keyword evidence="2" id="KW-1185">Reference proteome</keyword>
<dbReference type="AlphaFoldDB" id="A0A1M6HQ29"/>
<name>A0A1M6HQ29_9BACT</name>
<dbReference type="SUPFAM" id="SSF52096">
    <property type="entry name" value="ClpP/crotonase"/>
    <property type="match status" value="1"/>
</dbReference>
<dbReference type="PANTHER" id="PTHR11941">
    <property type="entry name" value="ENOYL-COA HYDRATASE-RELATED"/>
    <property type="match status" value="1"/>
</dbReference>
<accession>A0A1M6HQ29</accession>